<dbReference type="PANTHER" id="PTHR19849">
    <property type="entry name" value="PHOSPHOLIPASE A-2-ACTIVATING PROTEIN"/>
    <property type="match status" value="1"/>
</dbReference>
<dbReference type="Pfam" id="PF09070">
    <property type="entry name" value="PFU"/>
    <property type="match status" value="1"/>
</dbReference>
<dbReference type="Pfam" id="PF08324">
    <property type="entry name" value="PUL"/>
    <property type="match status" value="1"/>
</dbReference>
<keyword evidence="6" id="KW-0677">Repeat</keyword>
<dbReference type="SMART" id="SM00320">
    <property type="entry name" value="WD40"/>
    <property type="match status" value="7"/>
</dbReference>
<dbReference type="InterPro" id="IPR013535">
    <property type="entry name" value="PUL_dom"/>
</dbReference>
<feature type="domain" description="PFU" evidence="9">
    <location>
        <begin position="367"/>
        <end position="466"/>
    </location>
</feature>
<evidence type="ECO:0000256" key="5">
    <source>
        <dbReference type="ARBA" id="ARBA00022574"/>
    </source>
</evidence>
<feature type="repeat" description="WD" evidence="8">
    <location>
        <begin position="12"/>
        <end position="43"/>
    </location>
</feature>
<evidence type="ECO:0000256" key="1">
    <source>
        <dbReference type="ARBA" id="ARBA00004123"/>
    </source>
</evidence>
<dbReference type="GO" id="GO:0005634">
    <property type="term" value="C:nucleus"/>
    <property type="evidence" value="ECO:0007669"/>
    <property type="project" value="UniProtKB-SubCell"/>
</dbReference>
<evidence type="ECO:0000259" key="10">
    <source>
        <dbReference type="PROSITE" id="PS51396"/>
    </source>
</evidence>
<dbReference type="InterPro" id="IPR011989">
    <property type="entry name" value="ARM-like"/>
</dbReference>
<keyword evidence="5 8" id="KW-0853">WD repeat</keyword>
<evidence type="ECO:0000313" key="11">
    <source>
        <dbReference type="EMBL" id="KAK7867192.1"/>
    </source>
</evidence>
<evidence type="ECO:0008006" key="13">
    <source>
        <dbReference type="Google" id="ProtNLM"/>
    </source>
</evidence>
<keyword evidence="7" id="KW-0539">Nucleus</keyword>
<evidence type="ECO:0000256" key="6">
    <source>
        <dbReference type="ARBA" id="ARBA00022737"/>
    </source>
</evidence>
<evidence type="ECO:0000256" key="8">
    <source>
        <dbReference type="PROSITE-ProRule" id="PRU00221"/>
    </source>
</evidence>
<evidence type="ECO:0000256" key="7">
    <source>
        <dbReference type="ARBA" id="ARBA00023242"/>
    </source>
</evidence>
<feature type="repeat" description="WD" evidence="8">
    <location>
        <begin position="186"/>
        <end position="226"/>
    </location>
</feature>
<feature type="repeat" description="WD" evidence="8">
    <location>
        <begin position="227"/>
        <end position="261"/>
    </location>
</feature>
<comment type="similarity">
    <text evidence="3">Belongs to the WD repeat PLAP family.</text>
</comment>
<feature type="repeat" description="WD" evidence="8">
    <location>
        <begin position="104"/>
        <end position="145"/>
    </location>
</feature>
<dbReference type="FunFam" id="2.130.10.10:FF:000175">
    <property type="entry name" value="Phospholipase A-2-activating protein"/>
    <property type="match status" value="1"/>
</dbReference>
<dbReference type="SUPFAM" id="SSF48371">
    <property type="entry name" value="ARM repeat"/>
    <property type="match status" value="1"/>
</dbReference>
<dbReference type="InterPro" id="IPR036322">
    <property type="entry name" value="WD40_repeat_dom_sf"/>
</dbReference>
<name>A0AAN9Z8X6_9ORTH</name>
<gene>
    <name evidence="11" type="ORF">R5R35_008386</name>
</gene>
<dbReference type="CDD" id="cd00200">
    <property type="entry name" value="WD40"/>
    <property type="match status" value="1"/>
</dbReference>
<comment type="caution">
    <text evidence="11">The sequence shown here is derived from an EMBL/GenBank/DDBJ whole genome shotgun (WGS) entry which is preliminary data.</text>
</comment>
<evidence type="ECO:0000256" key="3">
    <source>
        <dbReference type="ARBA" id="ARBA00008495"/>
    </source>
</evidence>
<dbReference type="GO" id="GO:0043130">
    <property type="term" value="F:ubiquitin binding"/>
    <property type="evidence" value="ECO:0007669"/>
    <property type="project" value="TreeGrafter"/>
</dbReference>
<dbReference type="InterPro" id="IPR015943">
    <property type="entry name" value="WD40/YVTN_repeat-like_dom_sf"/>
</dbReference>
<proteinExistence type="inferred from homology"/>
<dbReference type="PROSITE" id="PS50294">
    <property type="entry name" value="WD_REPEATS_REGION"/>
    <property type="match status" value="2"/>
</dbReference>
<dbReference type="PROSITE" id="PS50082">
    <property type="entry name" value="WD_REPEATS_2"/>
    <property type="match status" value="4"/>
</dbReference>
<dbReference type="EMBL" id="JAZDUA010000125">
    <property type="protein sequence ID" value="KAK7867192.1"/>
    <property type="molecule type" value="Genomic_DNA"/>
</dbReference>
<accession>A0AAN9Z8X6</accession>
<evidence type="ECO:0000256" key="4">
    <source>
        <dbReference type="ARBA" id="ARBA00022490"/>
    </source>
</evidence>
<dbReference type="Gene3D" id="1.25.10.10">
    <property type="entry name" value="Leucine-rich Repeat Variant"/>
    <property type="match status" value="1"/>
</dbReference>
<dbReference type="Proteomes" id="UP001378592">
    <property type="component" value="Unassembled WGS sequence"/>
</dbReference>
<evidence type="ECO:0000313" key="12">
    <source>
        <dbReference type="Proteomes" id="UP001378592"/>
    </source>
</evidence>
<protein>
    <recommendedName>
        <fullName evidence="13">Phospholipase A-2-activating protein</fullName>
    </recommendedName>
</protein>
<reference evidence="11 12" key="1">
    <citation type="submission" date="2024-03" db="EMBL/GenBank/DDBJ databases">
        <title>The genome assembly and annotation of the cricket Gryllus longicercus Weissman &amp; Gray.</title>
        <authorList>
            <person name="Szrajer S."/>
            <person name="Gray D."/>
            <person name="Ylla G."/>
        </authorList>
    </citation>
    <scope>NUCLEOTIDE SEQUENCE [LARGE SCALE GENOMIC DNA]</scope>
    <source>
        <strain evidence="11">DAG 2021-001</strain>
        <tissue evidence="11">Whole body minus gut</tissue>
    </source>
</reference>
<dbReference type="InterPro" id="IPR016024">
    <property type="entry name" value="ARM-type_fold"/>
</dbReference>
<comment type="subcellular location">
    <subcellularLocation>
        <location evidence="2">Cytoplasm</location>
    </subcellularLocation>
    <subcellularLocation>
        <location evidence="1">Nucleus</location>
    </subcellularLocation>
</comment>
<keyword evidence="4" id="KW-0963">Cytoplasm</keyword>
<evidence type="ECO:0000256" key="2">
    <source>
        <dbReference type="ARBA" id="ARBA00004496"/>
    </source>
</evidence>
<dbReference type="PROSITE" id="PS51396">
    <property type="entry name" value="PUL"/>
    <property type="match status" value="1"/>
</dbReference>
<dbReference type="SUPFAM" id="SSF50978">
    <property type="entry name" value="WD40 repeat-like"/>
    <property type="match status" value="1"/>
</dbReference>
<dbReference type="GO" id="GO:0010992">
    <property type="term" value="P:ubiquitin recycling"/>
    <property type="evidence" value="ECO:0007669"/>
    <property type="project" value="TreeGrafter"/>
</dbReference>
<dbReference type="PANTHER" id="PTHR19849:SF0">
    <property type="entry name" value="PHOSPHOLIPASE A-2-ACTIVATING PROTEIN"/>
    <property type="match status" value="1"/>
</dbReference>
<dbReference type="Gene3D" id="3.10.20.870">
    <property type="entry name" value="PFU (PLAA family ubiquitin binding), C-terminal domain"/>
    <property type="match status" value="1"/>
</dbReference>
<dbReference type="GO" id="GO:0043161">
    <property type="term" value="P:proteasome-mediated ubiquitin-dependent protein catabolic process"/>
    <property type="evidence" value="ECO:0007669"/>
    <property type="project" value="TreeGrafter"/>
</dbReference>
<dbReference type="InterPro" id="IPR015155">
    <property type="entry name" value="PFU"/>
</dbReference>
<evidence type="ECO:0000259" key="9">
    <source>
        <dbReference type="PROSITE" id="PS51394"/>
    </source>
</evidence>
<dbReference type="InterPro" id="IPR038122">
    <property type="entry name" value="PFU_sf"/>
</dbReference>
<dbReference type="InterPro" id="IPR001680">
    <property type="entry name" value="WD40_rpt"/>
</dbReference>
<dbReference type="Gene3D" id="2.130.10.10">
    <property type="entry name" value="YVTN repeat-like/Quinoprotein amine dehydrogenase"/>
    <property type="match status" value="1"/>
</dbReference>
<dbReference type="GO" id="GO:0005737">
    <property type="term" value="C:cytoplasm"/>
    <property type="evidence" value="ECO:0007669"/>
    <property type="project" value="UniProtKB-SubCell"/>
</dbReference>
<sequence>MASAPYKLSCVLYGHTLDVRSIAVSQEGYIVSGSRDKTAKIWKPNGINAGYTEVQTLLGHTNFVSCVCVLPPDSQFPKGLILTGSNDSNIRMFAVDSPQPIAVLKGHKNVVCSLSSGVINGTVVSSSWDSTAMTWKTDGGKLLQTFSGHQMAVWSAIQLASGDVVTGSADKSIKIWLPDGICQKTLTGHTDCVRGLTATSANEFLSVANDATVKHWNATKGTCLATFYGHSNYIYCVSVFPQGGAECFVTSGEDRTVRVWQGGEVEQTVTLPAQSVWTVACLANGDIVTGSSDGVIRVFSCDVNRQADSELLQQFEEQVASTGVNAEQELGGVKVSDLPGKEVLSSPGIKDGQTKLIREGSDVHCYSWSAADGKWEKVGDVVGASGGSQSTSGKVLYNGKEYDYVFSVDIEDGKPPLKLPYNSDEDPWFAAQKFIHENNLSQLFLDQVANFIVNNSKKIPTASASTSTSSYCDPFTGGSRYIPGNETARGNGPAPTGLDPFTGSSSYKTPQAAACPSKPYFPQKTYVRFDQANLKIILEKLTEFNRRTGDGNHKVDEIFLEGVVKLGNLGEPANLVHVQILKQLLEWPQDILFPVLDVTRLAVRNEEVNQELCSGETGNQMFSYLQKFLVPGSSSTNQMLTLRILSNMLAHPSGEQLVLNHRDYILSALSALAAPFNKHMQVAIATLLLNLAVTLEKVKNKGSRSHSVQVTAALLPLLSDAEAQFRTLVTLGTLLWEAEDSETQLQLIGLVTTTSDVLDVLNKLVHTEINSNVDQAVQKVSQCAVQIVGLIQK</sequence>
<dbReference type="AlphaFoldDB" id="A0AAN9Z8X6"/>
<feature type="domain" description="PUL" evidence="10">
    <location>
        <begin position="519"/>
        <end position="776"/>
    </location>
</feature>
<dbReference type="PROSITE" id="PS51394">
    <property type="entry name" value="PFU"/>
    <property type="match status" value="1"/>
</dbReference>
<keyword evidence="12" id="KW-1185">Reference proteome</keyword>
<dbReference type="Pfam" id="PF00400">
    <property type="entry name" value="WD40"/>
    <property type="match status" value="7"/>
</dbReference>
<organism evidence="11 12">
    <name type="scientific">Gryllus longicercus</name>
    <dbReference type="NCBI Taxonomy" id="2509291"/>
    <lineage>
        <taxon>Eukaryota</taxon>
        <taxon>Metazoa</taxon>
        <taxon>Ecdysozoa</taxon>
        <taxon>Arthropoda</taxon>
        <taxon>Hexapoda</taxon>
        <taxon>Insecta</taxon>
        <taxon>Pterygota</taxon>
        <taxon>Neoptera</taxon>
        <taxon>Polyneoptera</taxon>
        <taxon>Orthoptera</taxon>
        <taxon>Ensifera</taxon>
        <taxon>Gryllidea</taxon>
        <taxon>Grylloidea</taxon>
        <taxon>Gryllidae</taxon>
        <taxon>Gryllinae</taxon>
        <taxon>Gryllus</taxon>
    </lineage>
</organism>